<accession>A0ABS6BAL2</accession>
<keyword evidence="3" id="KW-1185">Reference proteome</keyword>
<evidence type="ECO:0000313" key="3">
    <source>
        <dbReference type="Proteomes" id="UP000733379"/>
    </source>
</evidence>
<dbReference type="Pfam" id="PF20068">
    <property type="entry name" value="Amphi-Trp"/>
    <property type="match status" value="1"/>
</dbReference>
<dbReference type="NCBIfam" id="TIGR04354">
    <property type="entry name" value="amphi-Trp"/>
    <property type="match status" value="1"/>
</dbReference>
<evidence type="ECO:0000259" key="1">
    <source>
        <dbReference type="Pfam" id="PF20068"/>
    </source>
</evidence>
<gene>
    <name evidence="2" type="ORF">KO481_38200</name>
</gene>
<comment type="caution">
    <text evidence="2">The sequence shown here is derived from an EMBL/GenBank/DDBJ whole genome shotgun (WGS) entry which is preliminary data.</text>
</comment>
<sequence length="82" mass="8972">MTRAELAAELRRLADDLDAGGELGYAGMGGAVSVPQQVMRELEIERSKDDTGWKVEVEFAWADRQSALETIATQPDHSAQPQ</sequence>
<organism evidence="2 3">
    <name type="scientific">Nocardia albiluteola</name>
    <dbReference type="NCBI Taxonomy" id="2842303"/>
    <lineage>
        <taxon>Bacteria</taxon>
        <taxon>Bacillati</taxon>
        <taxon>Actinomycetota</taxon>
        <taxon>Actinomycetes</taxon>
        <taxon>Mycobacteriales</taxon>
        <taxon>Nocardiaceae</taxon>
        <taxon>Nocardia</taxon>
    </lineage>
</organism>
<evidence type="ECO:0000313" key="2">
    <source>
        <dbReference type="EMBL" id="MBU3067341.1"/>
    </source>
</evidence>
<reference evidence="2 3" key="1">
    <citation type="submission" date="2021-06" db="EMBL/GenBank/DDBJ databases">
        <title>Actinomycetes sequencing.</title>
        <authorList>
            <person name="Shan Q."/>
        </authorList>
    </citation>
    <scope>NUCLEOTIDE SEQUENCE [LARGE SCALE GENOMIC DNA]</scope>
    <source>
        <strain evidence="2 3">NEAU-G5</strain>
    </source>
</reference>
<dbReference type="Proteomes" id="UP000733379">
    <property type="component" value="Unassembled WGS sequence"/>
</dbReference>
<dbReference type="EMBL" id="JAHKNI010000020">
    <property type="protein sequence ID" value="MBU3067341.1"/>
    <property type="molecule type" value="Genomic_DNA"/>
</dbReference>
<feature type="domain" description="Amphi-Trp" evidence="1">
    <location>
        <begin position="1"/>
        <end position="67"/>
    </location>
</feature>
<protein>
    <submittedName>
        <fullName evidence="2">Amphi-Trp domain-containing protein</fullName>
    </submittedName>
</protein>
<dbReference type="InterPro" id="IPR027598">
    <property type="entry name" value="Amphi-Trp_dom"/>
</dbReference>
<name>A0ABS6BAL2_9NOCA</name>
<proteinExistence type="predicted"/>